<feature type="transmembrane region" description="Helical" evidence="7">
    <location>
        <begin position="20"/>
        <end position="39"/>
    </location>
</feature>
<dbReference type="Proteomes" id="UP000294886">
    <property type="component" value="Unassembled WGS sequence"/>
</dbReference>
<name>A0A117KWG0_9THEO</name>
<organism evidence="8 9">
    <name type="scientific">Caldanaerobacter subterraneus</name>
    <dbReference type="NCBI Taxonomy" id="911092"/>
    <lineage>
        <taxon>Bacteria</taxon>
        <taxon>Bacillati</taxon>
        <taxon>Bacillota</taxon>
        <taxon>Clostridia</taxon>
        <taxon>Thermoanaerobacterales</taxon>
        <taxon>Thermoanaerobacteraceae</taxon>
        <taxon>Caldanaerobacter</taxon>
    </lineage>
</organism>
<evidence type="ECO:0000313" key="9">
    <source>
        <dbReference type="Proteomes" id="UP000294886"/>
    </source>
</evidence>
<dbReference type="EMBL" id="SLWU01000030">
    <property type="protein sequence ID" value="TCO57522.1"/>
    <property type="molecule type" value="Genomic_DNA"/>
</dbReference>
<keyword evidence="4" id="KW-1278">Translocase</keyword>
<dbReference type="GO" id="GO:0006814">
    <property type="term" value="P:sodium ion transport"/>
    <property type="evidence" value="ECO:0007669"/>
    <property type="project" value="InterPro"/>
</dbReference>
<reference evidence="8 9" key="1">
    <citation type="submission" date="2019-03" db="EMBL/GenBank/DDBJ databases">
        <title>Genomic Encyclopedia of Type Strains, Phase IV (KMG-IV): sequencing the most valuable type-strain genomes for metagenomic binning, comparative biology and taxonomic classification.</title>
        <authorList>
            <person name="Goeker M."/>
        </authorList>
    </citation>
    <scope>NUCLEOTIDE SEQUENCE [LARGE SCALE GENOMIC DNA]</scope>
    <source>
        <strain evidence="8 9">DSM 13054</strain>
    </source>
</reference>
<protein>
    <submittedName>
        <fullName evidence="8">Na+-transporting oxaloacetate decarboxylase beta subunit</fullName>
    </submittedName>
</protein>
<evidence type="ECO:0000313" key="8">
    <source>
        <dbReference type="EMBL" id="TCO57522.1"/>
    </source>
</evidence>
<dbReference type="Pfam" id="PF03977">
    <property type="entry name" value="OAD_beta"/>
    <property type="match status" value="1"/>
</dbReference>
<dbReference type="InterPro" id="IPR005661">
    <property type="entry name" value="OadB_MmdB"/>
</dbReference>
<evidence type="ECO:0000256" key="5">
    <source>
        <dbReference type="ARBA" id="ARBA00022989"/>
    </source>
</evidence>
<evidence type="ECO:0000256" key="1">
    <source>
        <dbReference type="ARBA" id="ARBA00004651"/>
    </source>
</evidence>
<keyword evidence="6 7" id="KW-0472">Membrane</keyword>
<comment type="subcellular location">
    <subcellularLocation>
        <location evidence="1">Cell membrane</location>
        <topology evidence="1">Multi-pass membrane protein</topology>
    </subcellularLocation>
</comment>
<proteinExistence type="predicted"/>
<gene>
    <name evidence="8" type="ORF">EV203_13018</name>
</gene>
<evidence type="ECO:0000256" key="7">
    <source>
        <dbReference type="SAM" id="Phobius"/>
    </source>
</evidence>
<dbReference type="GO" id="GO:0005886">
    <property type="term" value="C:plasma membrane"/>
    <property type="evidence" value="ECO:0007669"/>
    <property type="project" value="UniProtKB-SubCell"/>
</dbReference>
<sequence>MRFLLKLFEDMLQTTGLIHLTWGNILLIFVGIILIYLAIAKKYEPFLLLPIGFGSIVANIPETGLLDPGGLIHFFYLGVEKVIYPPLIFLGVGAMTDFGPMIANPSIMILGAFAHKWL</sequence>
<evidence type="ECO:0000256" key="2">
    <source>
        <dbReference type="ARBA" id="ARBA00022475"/>
    </source>
</evidence>
<keyword evidence="3 7" id="KW-0812">Transmembrane</keyword>
<evidence type="ECO:0000256" key="3">
    <source>
        <dbReference type="ARBA" id="ARBA00022692"/>
    </source>
</evidence>
<keyword evidence="2" id="KW-1003">Cell membrane</keyword>
<dbReference type="PANTHER" id="PTHR35806:SF1">
    <property type="entry name" value="OXALOACETATE DECARBOXYLASE BETA CHAIN 2"/>
    <property type="match status" value="1"/>
</dbReference>
<dbReference type="GO" id="GO:0016829">
    <property type="term" value="F:lyase activity"/>
    <property type="evidence" value="ECO:0007669"/>
    <property type="project" value="InterPro"/>
</dbReference>
<dbReference type="AlphaFoldDB" id="A0A117KWG0"/>
<dbReference type="PANTHER" id="PTHR35806">
    <property type="entry name" value="OXALOACETATE DECARBOXYLASE BETA CHAIN 2"/>
    <property type="match status" value="1"/>
</dbReference>
<comment type="caution">
    <text evidence="8">The sequence shown here is derived from an EMBL/GenBank/DDBJ whole genome shotgun (WGS) entry which is preliminary data.</text>
</comment>
<accession>A0A117KWG0</accession>
<evidence type="ECO:0000256" key="6">
    <source>
        <dbReference type="ARBA" id="ARBA00023136"/>
    </source>
</evidence>
<keyword evidence="5 7" id="KW-1133">Transmembrane helix</keyword>
<feature type="transmembrane region" description="Helical" evidence="7">
    <location>
        <begin position="46"/>
        <end position="66"/>
    </location>
</feature>
<evidence type="ECO:0000256" key="4">
    <source>
        <dbReference type="ARBA" id="ARBA00022967"/>
    </source>
</evidence>